<dbReference type="EMBL" id="KZ821621">
    <property type="protein sequence ID" value="PYH70496.1"/>
    <property type="molecule type" value="Genomic_DNA"/>
</dbReference>
<protein>
    <submittedName>
        <fullName evidence="2">Uncharacterized protein</fullName>
    </submittedName>
</protein>
<dbReference type="AlphaFoldDB" id="A0A319BBR1"/>
<gene>
    <name evidence="2" type="ORF">BO88DRAFT_266020</name>
</gene>
<dbReference type="RefSeq" id="XP_025564290.1">
    <property type="nucleotide sequence ID" value="XM_025702322.1"/>
</dbReference>
<name>A0A319BBR1_ASPVC</name>
<feature type="region of interest" description="Disordered" evidence="1">
    <location>
        <begin position="93"/>
        <end position="120"/>
    </location>
</feature>
<keyword evidence="3" id="KW-1185">Reference proteome</keyword>
<proteinExistence type="predicted"/>
<dbReference type="Proteomes" id="UP000248405">
    <property type="component" value="Unassembled WGS sequence"/>
</dbReference>
<evidence type="ECO:0000313" key="2">
    <source>
        <dbReference type="EMBL" id="PYH70496.1"/>
    </source>
</evidence>
<reference evidence="2" key="1">
    <citation type="submission" date="2016-12" db="EMBL/GenBank/DDBJ databases">
        <title>The genomes of Aspergillus section Nigri reveals drivers in fungal speciation.</title>
        <authorList>
            <consortium name="DOE Joint Genome Institute"/>
            <person name="Vesth T.C."/>
            <person name="Nybo J."/>
            <person name="Theobald S."/>
            <person name="Brandl J."/>
            <person name="Frisvad J.C."/>
            <person name="Nielsen K.F."/>
            <person name="Lyhne E.K."/>
            <person name="Kogle M.E."/>
            <person name="Kuo A."/>
            <person name="Riley R."/>
            <person name="Clum A."/>
            <person name="Nolan M."/>
            <person name="Lipzen A."/>
            <person name="Salamov A."/>
            <person name="Henrissat B."/>
            <person name="Wiebenga A."/>
            <person name="De Vries R.P."/>
            <person name="Grigoriev I.V."/>
            <person name="Mortensen U.H."/>
            <person name="Andersen M.R."/>
            <person name="Baker S.E."/>
        </authorList>
    </citation>
    <scope>NUCLEOTIDE SEQUENCE [LARGE SCALE GENOMIC DNA]</scope>
    <source>
        <strain evidence="2">CBS 113365</strain>
    </source>
</reference>
<dbReference type="GeneID" id="37206914"/>
<evidence type="ECO:0000313" key="3">
    <source>
        <dbReference type="Proteomes" id="UP000248405"/>
    </source>
</evidence>
<accession>A0A319BBR1</accession>
<dbReference type="OrthoDB" id="10386399at2759"/>
<organism evidence="2 3">
    <name type="scientific">Aspergillus vadensis (strain CBS 113365 / IMI 142717 / IBT 24658)</name>
    <dbReference type="NCBI Taxonomy" id="1448311"/>
    <lineage>
        <taxon>Eukaryota</taxon>
        <taxon>Fungi</taxon>
        <taxon>Dikarya</taxon>
        <taxon>Ascomycota</taxon>
        <taxon>Pezizomycotina</taxon>
        <taxon>Eurotiomycetes</taxon>
        <taxon>Eurotiomycetidae</taxon>
        <taxon>Eurotiales</taxon>
        <taxon>Aspergillaceae</taxon>
        <taxon>Aspergillus</taxon>
        <taxon>Aspergillus subgen. Circumdati</taxon>
    </lineage>
</organism>
<sequence length="120" mass="13529">MEIWVKKALLNHLRVLQSCNIDQSIQFYDHDRDSPKSVSTLSIHPMAKPVYNYPSSPGSIMSIKRNKRTRANPYVHTMHAGSAVIHPVIQPGGELVRKNQNSDRSSSSTTHNSKRVQPNI</sequence>
<evidence type="ECO:0000256" key="1">
    <source>
        <dbReference type="SAM" id="MobiDB-lite"/>
    </source>
</evidence>
<feature type="compositionally biased region" description="Low complexity" evidence="1">
    <location>
        <begin position="102"/>
        <end position="111"/>
    </location>
</feature>